<evidence type="ECO:0000313" key="1">
    <source>
        <dbReference type="EMBL" id="KAI9449467.1"/>
    </source>
</evidence>
<protein>
    <submittedName>
        <fullName evidence="1">Uncharacterized protein</fullName>
    </submittedName>
</protein>
<evidence type="ECO:0000313" key="2">
    <source>
        <dbReference type="Proteomes" id="UP001207468"/>
    </source>
</evidence>
<reference evidence="1" key="1">
    <citation type="submission" date="2021-03" db="EMBL/GenBank/DDBJ databases">
        <title>Evolutionary priming and transition to the ectomycorrhizal habit in an iconic lineage of mushroom-forming fungi: is preadaptation a requirement?</title>
        <authorList>
            <consortium name="DOE Joint Genome Institute"/>
            <person name="Looney B.P."/>
            <person name="Miyauchi S."/>
            <person name="Morin E."/>
            <person name="Drula E."/>
            <person name="Courty P.E."/>
            <person name="Chicoki N."/>
            <person name="Fauchery L."/>
            <person name="Kohler A."/>
            <person name="Kuo A."/>
            <person name="LaButti K."/>
            <person name="Pangilinan J."/>
            <person name="Lipzen A."/>
            <person name="Riley R."/>
            <person name="Andreopoulos W."/>
            <person name="He G."/>
            <person name="Johnson J."/>
            <person name="Barry K.W."/>
            <person name="Grigoriev I.V."/>
            <person name="Nagy L."/>
            <person name="Hibbett D."/>
            <person name="Henrissat B."/>
            <person name="Matheny P.B."/>
            <person name="Labbe J."/>
            <person name="Martin A.F."/>
        </authorList>
    </citation>
    <scope>NUCLEOTIDE SEQUENCE</scope>
    <source>
        <strain evidence="1">BPL698</strain>
    </source>
</reference>
<proteinExistence type="predicted"/>
<dbReference type="EMBL" id="JAGFNK010000499">
    <property type="protein sequence ID" value="KAI9449467.1"/>
    <property type="molecule type" value="Genomic_DNA"/>
</dbReference>
<organism evidence="1 2">
    <name type="scientific">Russula earlei</name>
    <dbReference type="NCBI Taxonomy" id="71964"/>
    <lineage>
        <taxon>Eukaryota</taxon>
        <taxon>Fungi</taxon>
        <taxon>Dikarya</taxon>
        <taxon>Basidiomycota</taxon>
        <taxon>Agaricomycotina</taxon>
        <taxon>Agaricomycetes</taxon>
        <taxon>Russulales</taxon>
        <taxon>Russulaceae</taxon>
        <taxon>Russula</taxon>
    </lineage>
</organism>
<gene>
    <name evidence="1" type="ORF">F5148DRAFT_1291515</name>
</gene>
<comment type="caution">
    <text evidence="1">The sequence shown here is derived from an EMBL/GenBank/DDBJ whole genome shotgun (WGS) entry which is preliminary data.</text>
</comment>
<dbReference type="Proteomes" id="UP001207468">
    <property type="component" value="Unassembled WGS sequence"/>
</dbReference>
<sequence length="200" mass="20288">MTSPMQMPPCSPPLTFNAHSLSSTSDNVTTITSMSPAHAPPPVAFTFIPPAVIDPISPTAAMSLPVASVPTSVHAPASSAMSTTASTPPRLCPTSSRALTPASPTIITVAALVTPLPFVVSAPMPVLPTAVPSLSTTVPSIVAPTPSISAITPMLMPMNSHLLPMPLLPNHVAISYLPTAISLPHLVKDVIAIFSALGGA</sequence>
<keyword evidence="2" id="KW-1185">Reference proteome</keyword>
<accession>A0ACC0TV60</accession>
<name>A0ACC0TV60_9AGAM</name>